<evidence type="ECO:0000256" key="1">
    <source>
        <dbReference type="ARBA" id="ARBA00006432"/>
    </source>
</evidence>
<dbReference type="EC" id="6.2.1.16" evidence="7"/>
<name>A0ABV3CAD3_9ACTN</name>
<keyword evidence="4" id="KW-0067">ATP-binding</keyword>
<proteinExistence type="inferred from homology"/>
<dbReference type="PANTHER" id="PTHR42921:SF1">
    <property type="entry name" value="ACETOACETYL-COA SYNTHETASE"/>
    <property type="match status" value="1"/>
</dbReference>
<dbReference type="Proteomes" id="UP001551329">
    <property type="component" value="Unassembled WGS sequence"/>
</dbReference>
<dbReference type="EMBL" id="JBEZAE010000009">
    <property type="protein sequence ID" value="MEU7071712.1"/>
    <property type="molecule type" value="Genomic_DNA"/>
</dbReference>
<dbReference type="Pfam" id="PF16177">
    <property type="entry name" value="ACAS_N"/>
    <property type="match status" value="1"/>
</dbReference>
<dbReference type="GO" id="GO:0030729">
    <property type="term" value="F:acetoacetate-CoA ligase activity"/>
    <property type="evidence" value="ECO:0007669"/>
    <property type="project" value="UniProtKB-EC"/>
</dbReference>
<dbReference type="Gene3D" id="3.30.300.30">
    <property type="match status" value="1"/>
</dbReference>
<evidence type="ECO:0000313" key="8">
    <source>
        <dbReference type="Proteomes" id="UP001551329"/>
    </source>
</evidence>
<feature type="domain" description="Acetyl-coenzyme A synthetase N-terminal" evidence="6">
    <location>
        <begin position="36"/>
        <end position="92"/>
    </location>
</feature>
<dbReference type="Pfam" id="PF00501">
    <property type="entry name" value="AMP-binding"/>
    <property type="match status" value="1"/>
</dbReference>
<dbReference type="InterPro" id="IPR032387">
    <property type="entry name" value="ACAS_N"/>
</dbReference>
<keyword evidence="2 7" id="KW-0436">Ligase</keyword>
<dbReference type="PANTHER" id="PTHR42921">
    <property type="entry name" value="ACETOACETYL-COA SYNTHETASE"/>
    <property type="match status" value="1"/>
</dbReference>
<evidence type="ECO:0000256" key="2">
    <source>
        <dbReference type="ARBA" id="ARBA00022598"/>
    </source>
</evidence>
<evidence type="ECO:0000313" key="7">
    <source>
        <dbReference type="EMBL" id="MEU7071712.1"/>
    </source>
</evidence>
<dbReference type="RefSeq" id="WP_358471053.1">
    <property type="nucleotide sequence ID" value="NZ_JBEZAE010000009.1"/>
</dbReference>
<keyword evidence="8" id="KW-1185">Reference proteome</keyword>
<dbReference type="InterPro" id="IPR000873">
    <property type="entry name" value="AMP-dep_synth/lig_dom"/>
</dbReference>
<sequence>MSEILSIPAPQVRDESEIGRYLRWLESERQLSFPDYDSLWRWSVTDLEGFWSSVWEFFDVRPHTPPTAVLGRRSMPDTEWFPGATLNYAEHALGREGSAEEAAAVAVVAHSQTRAPIELTFGELRDRVAQARAGLLRLGVRKGDRVVAYLPNIPETLVAFLATASIGAVWAACAPEFGPRSVVDRFAQLEPKVLLTVAGYHYGERDVDRRTEVAEIAAQLPTVERVVHVPYGPHTVPDALGWAELLAEPAPGPLVFEPVPFDHPLFVLFSSGTTGIPKAIVHRHGGILLEHLKNNALSWDLKPGDRMLWFSTTAWMLWNTLVSALLVRASIVMIDGNPVHPELREQWRIAEETGATLMGVSPGYLMACRKAGVRPAEEFDLSRLRQLGAAGSPLAADGFRWVAEQFGDRVLLNVGCGGTDVCTGILQGSPLQTVRAGEISGPCLGVAAYAYDGEGKRVVGELGELVITEPMPSMPVGFWGDTDGSRYRAAYFEEYPGVWRHGDWVRFAPEGHCIVAGRSDATLNRGGVRLGTAEFYAVVEDLPEVDDSLVVHIEDPEGGNGELLLFVAGPVELDDALRTKIARTLRSALSPRHVPDVIERVPAVPRNRTGKKLEVPVKRILLGAAPEAVASTDVLAAPRSLDTFVAYAATRGGTVEPGSAS</sequence>
<dbReference type="InterPro" id="IPR045851">
    <property type="entry name" value="AMP-bd_C_sf"/>
</dbReference>
<evidence type="ECO:0000259" key="5">
    <source>
        <dbReference type="Pfam" id="PF00501"/>
    </source>
</evidence>
<accession>A0ABV3CAD3</accession>
<dbReference type="NCBIfam" id="TIGR01217">
    <property type="entry name" value="ac_ac_CoA_syn"/>
    <property type="match status" value="1"/>
</dbReference>
<comment type="caution">
    <text evidence="7">The sequence shown here is derived from an EMBL/GenBank/DDBJ whole genome shotgun (WGS) entry which is preliminary data.</text>
</comment>
<organism evidence="7 8">
    <name type="scientific">Streptomyces narbonensis</name>
    <dbReference type="NCBI Taxonomy" id="67333"/>
    <lineage>
        <taxon>Bacteria</taxon>
        <taxon>Bacillati</taxon>
        <taxon>Actinomycetota</taxon>
        <taxon>Actinomycetes</taxon>
        <taxon>Kitasatosporales</taxon>
        <taxon>Streptomycetaceae</taxon>
        <taxon>Streptomyces</taxon>
    </lineage>
</organism>
<evidence type="ECO:0000256" key="3">
    <source>
        <dbReference type="ARBA" id="ARBA00022741"/>
    </source>
</evidence>
<dbReference type="SUPFAM" id="SSF56801">
    <property type="entry name" value="Acetyl-CoA synthetase-like"/>
    <property type="match status" value="1"/>
</dbReference>
<dbReference type="InterPro" id="IPR042099">
    <property type="entry name" value="ANL_N_sf"/>
</dbReference>
<dbReference type="Gene3D" id="3.40.50.12780">
    <property type="entry name" value="N-terminal domain of ligase-like"/>
    <property type="match status" value="1"/>
</dbReference>
<dbReference type="NCBIfam" id="NF002937">
    <property type="entry name" value="PRK03584.1"/>
    <property type="match status" value="1"/>
</dbReference>
<comment type="similarity">
    <text evidence="1">Belongs to the ATP-dependent AMP-binding enzyme family.</text>
</comment>
<dbReference type="InterPro" id="IPR005914">
    <property type="entry name" value="Acac_CoA_synth"/>
</dbReference>
<gene>
    <name evidence="7" type="ORF">AB0A88_16415</name>
</gene>
<dbReference type="PROSITE" id="PS00455">
    <property type="entry name" value="AMP_BINDING"/>
    <property type="match status" value="1"/>
</dbReference>
<protein>
    <submittedName>
        <fullName evidence="7">Acetoacetate--CoA ligase</fullName>
        <ecNumber evidence="7">6.2.1.16</ecNumber>
    </submittedName>
</protein>
<evidence type="ECO:0000256" key="4">
    <source>
        <dbReference type="ARBA" id="ARBA00022840"/>
    </source>
</evidence>
<keyword evidence="3" id="KW-0547">Nucleotide-binding</keyword>
<evidence type="ECO:0000259" key="6">
    <source>
        <dbReference type="Pfam" id="PF16177"/>
    </source>
</evidence>
<dbReference type="InterPro" id="IPR020845">
    <property type="entry name" value="AMP-binding_CS"/>
</dbReference>
<feature type="domain" description="AMP-dependent synthetase/ligase" evidence="5">
    <location>
        <begin position="103"/>
        <end position="470"/>
    </location>
</feature>
<reference evidence="7 8" key="1">
    <citation type="submission" date="2024-06" db="EMBL/GenBank/DDBJ databases">
        <title>The Natural Products Discovery Center: Release of the First 8490 Sequenced Strains for Exploring Actinobacteria Biosynthetic Diversity.</title>
        <authorList>
            <person name="Kalkreuter E."/>
            <person name="Kautsar S.A."/>
            <person name="Yang D."/>
            <person name="Bader C.D."/>
            <person name="Teijaro C.N."/>
            <person name="Fluegel L."/>
            <person name="Davis C.M."/>
            <person name="Simpson J.R."/>
            <person name="Lauterbach L."/>
            <person name="Steele A.D."/>
            <person name="Gui C."/>
            <person name="Meng S."/>
            <person name="Li G."/>
            <person name="Viehrig K."/>
            <person name="Ye F."/>
            <person name="Su P."/>
            <person name="Kiefer A.F."/>
            <person name="Nichols A."/>
            <person name="Cepeda A.J."/>
            <person name="Yan W."/>
            <person name="Fan B."/>
            <person name="Jiang Y."/>
            <person name="Adhikari A."/>
            <person name="Zheng C.-J."/>
            <person name="Schuster L."/>
            <person name="Cowan T.M."/>
            <person name="Smanski M.J."/>
            <person name="Chevrette M.G."/>
            <person name="De Carvalho L.P.S."/>
            <person name="Shen B."/>
        </authorList>
    </citation>
    <scope>NUCLEOTIDE SEQUENCE [LARGE SCALE GENOMIC DNA]</scope>
    <source>
        <strain evidence="7 8">NPDC045974</strain>
    </source>
</reference>